<keyword evidence="3" id="KW-1185">Reference proteome</keyword>
<dbReference type="RefSeq" id="WP_090194749.1">
    <property type="nucleotide sequence ID" value="NZ_LT629785.1"/>
</dbReference>
<dbReference type="EMBL" id="LT629785">
    <property type="protein sequence ID" value="SDU15416.1"/>
    <property type="molecule type" value="Genomic_DNA"/>
</dbReference>
<feature type="transmembrane region" description="Helical" evidence="1">
    <location>
        <begin position="12"/>
        <end position="33"/>
    </location>
</feature>
<organism evidence="2 3">
    <name type="scientific">Pseudomonas pohangensis</name>
    <dbReference type="NCBI Taxonomy" id="364197"/>
    <lineage>
        <taxon>Bacteria</taxon>
        <taxon>Pseudomonadati</taxon>
        <taxon>Pseudomonadota</taxon>
        <taxon>Gammaproteobacteria</taxon>
        <taxon>Pseudomonadales</taxon>
        <taxon>Pseudomonadaceae</taxon>
        <taxon>Pseudomonas</taxon>
    </lineage>
</organism>
<evidence type="ECO:0000256" key="1">
    <source>
        <dbReference type="SAM" id="Phobius"/>
    </source>
</evidence>
<name>A0A1H2G6U3_9PSED</name>
<dbReference type="Proteomes" id="UP000243232">
    <property type="component" value="Chromosome I"/>
</dbReference>
<proteinExistence type="predicted"/>
<accession>A0A1H2G6U3</accession>
<keyword evidence="1" id="KW-1133">Transmembrane helix</keyword>
<protein>
    <recommendedName>
        <fullName evidence="4">SmpA / OmlA family protein</fullName>
    </recommendedName>
</protein>
<evidence type="ECO:0008006" key="4">
    <source>
        <dbReference type="Google" id="ProtNLM"/>
    </source>
</evidence>
<keyword evidence="1" id="KW-0472">Membrane</keyword>
<sequence length="137" mass="15124">MVFRAGFKAIQALVLLAIGAIVIFIFALTWSYYFDVASDAEPFSSSNWVELSNPYKITNDPGCVRGGMALDLIQKEILKSKTKEQVSEILGNPDKISDSTFSYELGQCSGLGWHSSILVIKFMNNSVHNLNIVRDAS</sequence>
<dbReference type="OrthoDB" id="8566364at2"/>
<dbReference type="AlphaFoldDB" id="A0A1H2G6U3"/>
<keyword evidence="1" id="KW-0812">Transmembrane</keyword>
<reference evidence="3" key="1">
    <citation type="submission" date="2016-10" db="EMBL/GenBank/DDBJ databases">
        <authorList>
            <person name="Varghese N."/>
            <person name="Submissions S."/>
        </authorList>
    </citation>
    <scope>NUCLEOTIDE SEQUENCE [LARGE SCALE GENOMIC DNA]</scope>
    <source>
        <strain evidence="3">DSM 17875</strain>
    </source>
</reference>
<evidence type="ECO:0000313" key="3">
    <source>
        <dbReference type="Proteomes" id="UP000243232"/>
    </source>
</evidence>
<gene>
    <name evidence="2" type="ORF">SAMN05216296_2090</name>
</gene>
<evidence type="ECO:0000313" key="2">
    <source>
        <dbReference type="EMBL" id="SDU15416.1"/>
    </source>
</evidence>